<dbReference type="PANTHER" id="PTHR35467:SF2">
    <property type="entry name" value="PROTEIN NEOXANTHIN-DEFICIENT 1"/>
    <property type="match status" value="1"/>
</dbReference>
<gene>
    <name evidence="1" type="ORF">WJX81_007214</name>
</gene>
<sequence length="147" mass="16237">MGGYHDPPWRFRGRALYQLHLVKACDARKFIPSELRLVELFGYTLGGVFLARYADSPVGAFDELVALAGLVWQFPTSFSGGTPEHPGLLRYACQLAARIRLSPCAGIKAERSDQEEPDALAAVLSGRPVLALTFDNLDMRVSLLRIF</sequence>
<dbReference type="EMBL" id="JALJOU010000029">
    <property type="protein sequence ID" value="KAK9835224.1"/>
    <property type="molecule type" value="Genomic_DNA"/>
</dbReference>
<dbReference type="PANTHER" id="PTHR35467">
    <property type="match status" value="1"/>
</dbReference>
<organism evidence="1 2">
    <name type="scientific">Elliptochloris bilobata</name>
    <dbReference type="NCBI Taxonomy" id="381761"/>
    <lineage>
        <taxon>Eukaryota</taxon>
        <taxon>Viridiplantae</taxon>
        <taxon>Chlorophyta</taxon>
        <taxon>core chlorophytes</taxon>
        <taxon>Trebouxiophyceae</taxon>
        <taxon>Trebouxiophyceae incertae sedis</taxon>
        <taxon>Elliptochloris clade</taxon>
        <taxon>Elliptochloris</taxon>
    </lineage>
</organism>
<accession>A0AAW1RN96</accession>
<dbReference type="InterPro" id="IPR039343">
    <property type="entry name" value="NDX1-like"/>
</dbReference>
<dbReference type="SUPFAM" id="SSF160104">
    <property type="entry name" value="Acetoacetate decarboxylase-like"/>
    <property type="match status" value="1"/>
</dbReference>
<dbReference type="Proteomes" id="UP001445335">
    <property type="component" value="Unassembled WGS sequence"/>
</dbReference>
<keyword evidence="2" id="KW-1185">Reference proteome</keyword>
<proteinExistence type="predicted"/>
<evidence type="ECO:0000313" key="2">
    <source>
        <dbReference type="Proteomes" id="UP001445335"/>
    </source>
</evidence>
<dbReference type="AlphaFoldDB" id="A0AAW1RN96"/>
<reference evidence="1 2" key="1">
    <citation type="journal article" date="2024" name="Nat. Commun.">
        <title>Phylogenomics reveals the evolutionary origins of lichenization in chlorophyte algae.</title>
        <authorList>
            <person name="Puginier C."/>
            <person name="Libourel C."/>
            <person name="Otte J."/>
            <person name="Skaloud P."/>
            <person name="Haon M."/>
            <person name="Grisel S."/>
            <person name="Petersen M."/>
            <person name="Berrin J.G."/>
            <person name="Delaux P.M."/>
            <person name="Dal Grande F."/>
            <person name="Keller J."/>
        </authorList>
    </citation>
    <scope>NUCLEOTIDE SEQUENCE [LARGE SCALE GENOMIC DNA]</scope>
    <source>
        <strain evidence="1 2">SAG 245.80</strain>
    </source>
</reference>
<dbReference type="InterPro" id="IPR023375">
    <property type="entry name" value="ADC_dom_sf"/>
</dbReference>
<name>A0AAW1RN96_9CHLO</name>
<comment type="caution">
    <text evidence="1">The sequence shown here is derived from an EMBL/GenBank/DDBJ whole genome shotgun (WGS) entry which is preliminary data.</text>
</comment>
<evidence type="ECO:0000313" key="1">
    <source>
        <dbReference type="EMBL" id="KAK9835224.1"/>
    </source>
</evidence>
<protein>
    <submittedName>
        <fullName evidence="1">Uncharacterized protein</fullName>
    </submittedName>
</protein>